<evidence type="ECO:0000256" key="1">
    <source>
        <dbReference type="ARBA" id="ARBA00007337"/>
    </source>
</evidence>
<dbReference type="Gene3D" id="3.30.1330.30">
    <property type="match status" value="1"/>
</dbReference>
<dbReference type="FunFam" id="3.30.1330.30:FF:000003">
    <property type="entry name" value="60S ribosomal protein L7a"/>
    <property type="match status" value="1"/>
</dbReference>
<evidence type="ECO:0000256" key="3">
    <source>
        <dbReference type="ARBA" id="ARBA00022438"/>
    </source>
</evidence>
<gene>
    <name evidence="11" type="ORF">IMG5_111970</name>
</gene>
<dbReference type="STRING" id="857967.G0QTU9"/>
<dbReference type="GO" id="GO:0005840">
    <property type="term" value="C:ribosome"/>
    <property type="evidence" value="ECO:0007669"/>
    <property type="project" value="UniProtKB-KW"/>
</dbReference>
<dbReference type="eggNOG" id="KOG3166">
    <property type="taxonomic scope" value="Eukaryota"/>
</dbReference>
<dbReference type="Proteomes" id="UP000008983">
    <property type="component" value="Unassembled WGS sequence"/>
</dbReference>
<evidence type="ECO:0000256" key="4">
    <source>
        <dbReference type="ARBA" id="ARBA00022670"/>
    </source>
</evidence>
<evidence type="ECO:0000256" key="9">
    <source>
        <dbReference type="SAM" id="MobiDB-lite"/>
    </source>
</evidence>
<sequence length="750" mass="85325">MLNIFKQVRYFSFQKQSTFAFPQLTFQDQKYPTKIQIKKQLNEQDFNQFQYKQLTKQNQQQWLYPSTQTQLLVNFCIQEEDQKKKLNKLFSQGAQCVRALHSKQIDQVDLLFDQDFSQEEIQHFLKGFLLANYKFKLVQEEKALVNQESEKDQENNDLKFQPVQDINIPNSSQEEIDFAQKVAFYTLYARQLSNLRANVVTTSFILDECKILHQQNLQKIHLEYIQGDELLKQDLNLIHAVGKASQNPPTLINLTYRGNQKSKDIDIAFIGKGVCFDAGGLNIKPTGFMETMYQDKCGAISTLSAFRAAVELDLQVNLTCTLGVVENFLSSNSYRPSDIIKSHKGLTVEIGNTDAEGRLVLADCMSWTQQKYKPKTMIELSTLTGACVVALGEEMAGLFSNCDDLSKEFEDLSKVTGELLWRLPIHSSHRKQMKGTFSDLTNSGKSRYGGASSAAAFLENFVEKDVKWVHLDIAGPVESKSDQGHLSAGMTGFGPKAPKKVTKQANKKVEKKRNPLFQSRPRSFRVGGDIQPERDLTRFVRWQKYVTLQRQKRILLQRLKVPPQIHQFSRTLDKNHSTNLFKLLQKYKPETPQEKKQRLVEAANNKAQGKKVDQKKPFVLKYGLNHITTLVENKEARLVVIAHDVDPIEIVIFLPQLCRKQGIPYALVKGKAALGQLVNKKTATAVALTSVRPEDKVALDNLASTFLTNYNNNEELRKTWGGNILGAKSQHRVDAQAQAVKDEQLKKSKL</sequence>
<dbReference type="GO" id="GO:1990904">
    <property type="term" value="C:ribonucleoprotein complex"/>
    <property type="evidence" value="ECO:0007669"/>
    <property type="project" value="UniProtKB-KW"/>
</dbReference>
<proteinExistence type="inferred from homology"/>
<dbReference type="PRINTS" id="PR00882">
    <property type="entry name" value="RIBOSOMALL7A"/>
</dbReference>
<dbReference type="InterPro" id="IPR001921">
    <property type="entry name" value="Ribosomal_eL8_euk"/>
</dbReference>
<dbReference type="PANTHER" id="PTHR11963:SF23">
    <property type="entry name" value="CYTOSOL AMINOPEPTIDASE"/>
    <property type="match status" value="1"/>
</dbReference>
<evidence type="ECO:0000256" key="2">
    <source>
        <dbReference type="ARBA" id="ARBA00009528"/>
    </source>
</evidence>
<dbReference type="CDD" id="cd00433">
    <property type="entry name" value="Peptidase_M17"/>
    <property type="match status" value="1"/>
</dbReference>
<dbReference type="GeneID" id="14907492"/>
<name>G0QTU9_ICHMU</name>
<keyword evidence="12" id="KW-1185">Reference proteome</keyword>
<dbReference type="EMBL" id="GL983879">
    <property type="protein sequence ID" value="EGR31353.1"/>
    <property type="molecule type" value="Genomic_DNA"/>
</dbReference>
<keyword evidence="7" id="KW-0687">Ribonucleoprotein</keyword>
<dbReference type="Pfam" id="PF01248">
    <property type="entry name" value="Ribosomal_L7Ae"/>
    <property type="match status" value="1"/>
</dbReference>
<evidence type="ECO:0000256" key="7">
    <source>
        <dbReference type="ARBA" id="ARBA00023274"/>
    </source>
</evidence>
<dbReference type="InterPro" id="IPR004037">
    <property type="entry name" value="Ribosomal_eL8-like_CS"/>
</dbReference>
<feature type="region of interest" description="Disordered" evidence="9">
    <location>
        <begin position="481"/>
        <end position="500"/>
    </location>
</feature>
<dbReference type="PRINTS" id="PR00881">
    <property type="entry name" value="L7ARS6FAMILY"/>
</dbReference>
<keyword evidence="4" id="KW-0645">Protease</keyword>
<evidence type="ECO:0000313" key="11">
    <source>
        <dbReference type="EMBL" id="EGR31353.1"/>
    </source>
</evidence>
<keyword evidence="5" id="KW-0378">Hydrolase</keyword>
<reference evidence="11 12" key="1">
    <citation type="submission" date="2011-07" db="EMBL/GenBank/DDBJ databases">
        <authorList>
            <person name="Coyne R."/>
            <person name="Brami D."/>
            <person name="Johnson J."/>
            <person name="Hostetler J."/>
            <person name="Hannick L."/>
            <person name="Clark T."/>
            <person name="Cassidy-Hanley D."/>
            <person name="Inman J."/>
        </authorList>
    </citation>
    <scope>NUCLEOTIDE SEQUENCE [LARGE SCALE GENOMIC DNA]</scope>
    <source>
        <strain evidence="11 12">G5</strain>
    </source>
</reference>
<dbReference type="InterPro" id="IPR043472">
    <property type="entry name" value="Macro_dom-like"/>
</dbReference>
<keyword evidence="3" id="KW-0031">Aminopeptidase</keyword>
<feature type="coiled-coil region" evidence="8">
    <location>
        <begin position="130"/>
        <end position="157"/>
    </location>
</feature>
<dbReference type="PROSITE" id="PS01082">
    <property type="entry name" value="RIBOSOMAL_L7AE"/>
    <property type="match status" value="1"/>
</dbReference>
<dbReference type="Pfam" id="PF00883">
    <property type="entry name" value="Peptidase_M17"/>
    <property type="match status" value="1"/>
</dbReference>
<keyword evidence="8" id="KW-0175">Coiled coil</keyword>
<evidence type="ECO:0000259" key="10">
    <source>
        <dbReference type="PROSITE" id="PS00631"/>
    </source>
</evidence>
<dbReference type="PANTHER" id="PTHR11963">
    <property type="entry name" value="LEUCINE AMINOPEPTIDASE-RELATED"/>
    <property type="match status" value="1"/>
</dbReference>
<dbReference type="InterPro" id="IPR018492">
    <property type="entry name" value="Ribosomal_eL8/Nhp2"/>
</dbReference>
<dbReference type="SUPFAM" id="SSF53187">
    <property type="entry name" value="Zn-dependent exopeptidases"/>
    <property type="match status" value="1"/>
</dbReference>
<dbReference type="SUPFAM" id="SSF55315">
    <property type="entry name" value="L30e-like"/>
    <property type="match status" value="1"/>
</dbReference>
<dbReference type="GO" id="GO:0070006">
    <property type="term" value="F:metalloaminopeptidase activity"/>
    <property type="evidence" value="ECO:0007669"/>
    <property type="project" value="InterPro"/>
</dbReference>
<dbReference type="InParanoid" id="G0QTU9"/>
<dbReference type="InterPro" id="IPR011356">
    <property type="entry name" value="Leucine_aapep/pepB"/>
</dbReference>
<keyword evidence="6" id="KW-0689">Ribosomal protein</keyword>
<dbReference type="FunCoup" id="G0QTU9">
    <property type="interactions" value="178"/>
</dbReference>
<evidence type="ECO:0000256" key="5">
    <source>
        <dbReference type="ARBA" id="ARBA00022801"/>
    </source>
</evidence>
<dbReference type="RefSeq" id="XP_004034839.1">
    <property type="nucleotide sequence ID" value="XM_004034791.1"/>
</dbReference>
<dbReference type="eggNOG" id="KOG2597">
    <property type="taxonomic scope" value="Eukaryota"/>
</dbReference>
<protein>
    <recommendedName>
        <fullName evidence="10">Cytosol aminopeptidase domain-containing protein</fullName>
    </recommendedName>
</protein>
<evidence type="ECO:0000256" key="8">
    <source>
        <dbReference type="SAM" id="Coils"/>
    </source>
</evidence>
<organism evidence="11 12">
    <name type="scientific">Ichthyophthirius multifiliis</name>
    <name type="common">White spot disease agent</name>
    <name type="synonym">Ich</name>
    <dbReference type="NCBI Taxonomy" id="5932"/>
    <lineage>
        <taxon>Eukaryota</taxon>
        <taxon>Sar</taxon>
        <taxon>Alveolata</taxon>
        <taxon>Ciliophora</taxon>
        <taxon>Intramacronucleata</taxon>
        <taxon>Oligohymenophorea</taxon>
        <taxon>Hymenostomatida</taxon>
        <taxon>Ophryoglenina</taxon>
        <taxon>Ichthyophthirius</taxon>
    </lineage>
</organism>
<accession>G0QTU9</accession>
<dbReference type="GO" id="GO:0042254">
    <property type="term" value="P:ribosome biogenesis"/>
    <property type="evidence" value="ECO:0007669"/>
    <property type="project" value="InterPro"/>
</dbReference>
<dbReference type="PROSITE" id="PS00631">
    <property type="entry name" value="CYTOSOL_AP"/>
    <property type="match status" value="1"/>
</dbReference>
<dbReference type="GO" id="GO:0005737">
    <property type="term" value="C:cytoplasm"/>
    <property type="evidence" value="ECO:0007669"/>
    <property type="project" value="InterPro"/>
</dbReference>
<dbReference type="Gene3D" id="3.40.630.10">
    <property type="entry name" value="Zn peptidases"/>
    <property type="match status" value="1"/>
</dbReference>
<dbReference type="InterPro" id="IPR000819">
    <property type="entry name" value="Peptidase_M17_C"/>
</dbReference>
<dbReference type="InterPro" id="IPR029064">
    <property type="entry name" value="Ribosomal_eL30-like_sf"/>
</dbReference>
<dbReference type="OrthoDB" id="412814at2759"/>
<dbReference type="AlphaFoldDB" id="G0QTU9"/>
<feature type="domain" description="Cytosol aminopeptidase" evidence="10">
    <location>
        <begin position="352"/>
        <end position="359"/>
    </location>
</feature>
<dbReference type="GO" id="GO:0030145">
    <property type="term" value="F:manganese ion binding"/>
    <property type="evidence" value="ECO:0007669"/>
    <property type="project" value="InterPro"/>
</dbReference>
<evidence type="ECO:0000256" key="6">
    <source>
        <dbReference type="ARBA" id="ARBA00022980"/>
    </source>
</evidence>
<comment type="similarity">
    <text evidence="1">Belongs to the eukaryotic ribosomal protein eL8 family.</text>
</comment>
<comment type="similarity">
    <text evidence="2">Belongs to the peptidase M17 family.</text>
</comment>
<dbReference type="GO" id="GO:0006508">
    <property type="term" value="P:proteolysis"/>
    <property type="evidence" value="ECO:0007669"/>
    <property type="project" value="UniProtKB-KW"/>
</dbReference>
<dbReference type="Gene3D" id="3.40.220.10">
    <property type="entry name" value="Leucine Aminopeptidase, subunit E, domain 1"/>
    <property type="match status" value="1"/>
</dbReference>
<dbReference type="InterPro" id="IPR004038">
    <property type="entry name" value="Ribosomal_eL8/eL30/eS12/Gad45"/>
</dbReference>
<evidence type="ECO:0000313" key="12">
    <source>
        <dbReference type="Proteomes" id="UP000008983"/>
    </source>
</evidence>